<sequence>MMTLLPTTETYIDPEDLRYLLESNSSHTFIFLRESNFEWLEAHDKMMVELGFLIRHSCKRNDVWTKDGAADVKCEGCGRLIQPGVLLTIQLKPEQESAMREVLHVRT</sequence>
<dbReference type="AlphaFoldDB" id="X0VJV2"/>
<comment type="caution">
    <text evidence="1">The sequence shown here is derived from an EMBL/GenBank/DDBJ whole genome shotgun (WGS) entry which is preliminary data.</text>
</comment>
<protein>
    <submittedName>
        <fullName evidence="1">Uncharacterized protein</fullName>
    </submittedName>
</protein>
<dbReference type="EMBL" id="BARS01038081">
    <property type="protein sequence ID" value="GAG18510.1"/>
    <property type="molecule type" value="Genomic_DNA"/>
</dbReference>
<proteinExistence type="predicted"/>
<evidence type="ECO:0000313" key="1">
    <source>
        <dbReference type="EMBL" id="GAG18510.1"/>
    </source>
</evidence>
<organism evidence="1">
    <name type="scientific">marine sediment metagenome</name>
    <dbReference type="NCBI Taxonomy" id="412755"/>
    <lineage>
        <taxon>unclassified sequences</taxon>
        <taxon>metagenomes</taxon>
        <taxon>ecological metagenomes</taxon>
    </lineage>
</organism>
<gene>
    <name evidence="1" type="ORF">S01H1_58297</name>
</gene>
<name>X0VJV2_9ZZZZ</name>
<accession>X0VJV2</accession>
<reference evidence="1" key="1">
    <citation type="journal article" date="2014" name="Front. Microbiol.">
        <title>High frequency of phylogenetically diverse reductive dehalogenase-homologous genes in deep subseafloor sedimentary metagenomes.</title>
        <authorList>
            <person name="Kawai M."/>
            <person name="Futagami T."/>
            <person name="Toyoda A."/>
            <person name="Takaki Y."/>
            <person name="Nishi S."/>
            <person name="Hori S."/>
            <person name="Arai W."/>
            <person name="Tsubouchi T."/>
            <person name="Morono Y."/>
            <person name="Uchiyama I."/>
            <person name="Ito T."/>
            <person name="Fujiyama A."/>
            <person name="Inagaki F."/>
            <person name="Takami H."/>
        </authorList>
    </citation>
    <scope>NUCLEOTIDE SEQUENCE</scope>
    <source>
        <strain evidence="1">Expedition CK06-06</strain>
    </source>
</reference>